<accession>A0AAJ7WI20</accession>
<evidence type="ECO:0000256" key="7">
    <source>
        <dbReference type="ARBA" id="ARBA00023136"/>
    </source>
</evidence>
<evidence type="ECO:0000256" key="1">
    <source>
        <dbReference type="ARBA" id="ARBA00004477"/>
    </source>
</evidence>
<reference evidence="11" key="1">
    <citation type="submission" date="2025-08" db="UniProtKB">
        <authorList>
            <consortium name="RefSeq"/>
        </authorList>
    </citation>
    <scope>IDENTIFICATION</scope>
</reference>
<keyword evidence="6" id="KW-0443">Lipid metabolism</keyword>
<feature type="transmembrane region" description="Helical" evidence="9">
    <location>
        <begin position="227"/>
        <end position="254"/>
    </location>
</feature>
<evidence type="ECO:0000313" key="10">
    <source>
        <dbReference type="Proteomes" id="UP000694867"/>
    </source>
</evidence>
<keyword evidence="3 9" id="KW-0812">Transmembrane</keyword>
<organism evidence="10 11">
    <name type="scientific">Galendromus occidentalis</name>
    <name type="common">western predatory mite</name>
    <dbReference type="NCBI Taxonomy" id="34638"/>
    <lineage>
        <taxon>Eukaryota</taxon>
        <taxon>Metazoa</taxon>
        <taxon>Ecdysozoa</taxon>
        <taxon>Arthropoda</taxon>
        <taxon>Chelicerata</taxon>
        <taxon>Arachnida</taxon>
        <taxon>Acari</taxon>
        <taxon>Parasitiformes</taxon>
        <taxon>Mesostigmata</taxon>
        <taxon>Gamasina</taxon>
        <taxon>Phytoseioidea</taxon>
        <taxon>Phytoseiidae</taxon>
        <taxon>Typhlodrominae</taxon>
        <taxon>Galendromus</taxon>
    </lineage>
</organism>
<dbReference type="KEGG" id="goe:100898362"/>
<dbReference type="PANTHER" id="PTHR21212:SF0">
    <property type="entry name" value="SEIPIN"/>
    <property type="match status" value="1"/>
</dbReference>
<feature type="region of interest" description="Disordered" evidence="8">
    <location>
        <begin position="277"/>
        <end position="329"/>
    </location>
</feature>
<evidence type="ECO:0000256" key="8">
    <source>
        <dbReference type="SAM" id="MobiDB-lite"/>
    </source>
</evidence>
<dbReference type="GO" id="GO:0006629">
    <property type="term" value="P:lipid metabolic process"/>
    <property type="evidence" value="ECO:0007669"/>
    <property type="project" value="UniProtKB-KW"/>
</dbReference>
<gene>
    <name evidence="11" type="primary">LOC100898362</name>
</gene>
<dbReference type="CTD" id="31245"/>
<dbReference type="RefSeq" id="XP_028967889.1">
    <property type="nucleotide sequence ID" value="XM_029112056.1"/>
</dbReference>
<proteinExistence type="predicted"/>
<evidence type="ECO:0000256" key="6">
    <source>
        <dbReference type="ARBA" id="ARBA00023098"/>
    </source>
</evidence>
<evidence type="ECO:0000313" key="11">
    <source>
        <dbReference type="RefSeq" id="XP_028967889.1"/>
    </source>
</evidence>
<evidence type="ECO:0000256" key="9">
    <source>
        <dbReference type="SAM" id="Phobius"/>
    </source>
</evidence>
<keyword evidence="10" id="KW-1185">Reference proteome</keyword>
<sequence>MIFFVFRIVMFFLTRFRRLITGPARFLLVNSVMLTTLFCLFSIVSLAGYASVYRVLVPTVQLERSVHFKYAMRPCKQNDLCEHPIANVVLPSDGTYPVLTAGTEYKIELALELPESEPNMRMGMFMASIEMKAADGDTLRKAHRSTVLVYRSKILRILDTLLALPSLLLGQGREKQWVRLIMFDRYVEPSSKFTHGAAVEVHKPDIEIYSAKLRILADFGGIRYLMYYWPLTSAAIGIGFNFSCLWVLAALIWLRARILTTMRASIATKNAAHSQKVKNQRVSIEDSARQTRLKSSAGNRSESGGDDKDELTQSAGNDSSRRSIRSPRGPTSKVVYVRSRVAALIDLGFSWSPLPLPRFLVNVLLAVVSPEYSSNKHD</sequence>
<dbReference type="PANTHER" id="PTHR21212">
    <property type="entry name" value="BERNARDINELLI-SEIP CONGENITAL LIPODYSTROPHY 2 HOMOLOG BSCL2 PROTEIN"/>
    <property type="match status" value="1"/>
</dbReference>
<dbReference type="GO" id="GO:0140042">
    <property type="term" value="P:lipid droplet formation"/>
    <property type="evidence" value="ECO:0007669"/>
    <property type="project" value="UniProtKB-ARBA"/>
</dbReference>
<dbReference type="Pfam" id="PF06775">
    <property type="entry name" value="Seipin"/>
    <property type="match status" value="1"/>
</dbReference>
<name>A0AAJ7WI20_9ACAR</name>
<comment type="subcellular location">
    <subcellularLocation>
        <location evidence="1">Endoplasmic reticulum membrane</location>
        <topology evidence="1">Multi-pass membrane protein</topology>
    </subcellularLocation>
</comment>
<protein>
    <recommendedName>
        <fullName evidence="2">Seipin</fullName>
    </recommendedName>
</protein>
<evidence type="ECO:0000256" key="2">
    <source>
        <dbReference type="ARBA" id="ARBA00022064"/>
    </source>
</evidence>
<dbReference type="Proteomes" id="UP000694867">
    <property type="component" value="Unplaced"/>
</dbReference>
<feature type="compositionally biased region" description="Polar residues" evidence="8">
    <location>
        <begin position="293"/>
        <end position="302"/>
    </location>
</feature>
<dbReference type="InterPro" id="IPR009617">
    <property type="entry name" value="Seipin"/>
</dbReference>
<evidence type="ECO:0000256" key="3">
    <source>
        <dbReference type="ARBA" id="ARBA00022692"/>
    </source>
</evidence>
<evidence type="ECO:0000256" key="4">
    <source>
        <dbReference type="ARBA" id="ARBA00022824"/>
    </source>
</evidence>
<feature type="transmembrane region" description="Helical" evidence="9">
    <location>
        <begin position="34"/>
        <end position="56"/>
    </location>
</feature>
<dbReference type="GeneID" id="100898362"/>
<evidence type="ECO:0000256" key="5">
    <source>
        <dbReference type="ARBA" id="ARBA00022989"/>
    </source>
</evidence>
<keyword evidence="4" id="KW-0256">Endoplasmic reticulum</keyword>
<dbReference type="GO" id="GO:0005789">
    <property type="term" value="C:endoplasmic reticulum membrane"/>
    <property type="evidence" value="ECO:0007669"/>
    <property type="project" value="UniProtKB-SubCell"/>
</dbReference>
<dbReference type="CDD" id="cd23995">
    <property type="entry name" value="Seipin_BSCL2_like"/>
    <property type="match status" value="1"/>
</dbReference>
<dbReference type="AlphaFoldDB" id="A0AAJ7WI20"/>
<keyword evidence="5 9" id="KW-1133">Transmembrane helix</keyword>
<keyword evidence="7 9" id="KW-0472">Membrane</keyword>